<evidence type="ECO:0000313" key="1">
    <source>
        <dbReference type="EMBL" id="CAK0833508.1"/>
    </source>
</evidence>
<name>A0ABN9SP39_9DINO</name>
<gene>
    <name evidence="1" type="ORF">PCOR1329_LOCUS31195</name>
</gene>
<reference evidence="1" key="1">
    <citation type="submission" date="2023-10" db="EMBL/GenBank/DDBJ databases">
        <authorList>
            <person name="Chen Y."/>
            <person name="Shah S."/>
            <person name="Dougan E. K."/>
            <person name="Thang M."/>
            <person name="Chan C."/>
        </authorList>
    </citation>
    <scope>NUCLEOTIDE SEQUENCE [LARGE SCALE GENOMIC DNA]</scope>
</reference>
<keyword evidence="2" id="KW-1185">Reference proteome</keyword>
<sequence>MGEPCSLLAWRWRGYDGRGRPGAVPGRAPGHSIPGRLRRLSRLLCHAASDAPTL</sequence>
<comment type="caution">
    <text evidence="1">The sequence shown here is derived from an EMBL/GenBank/DDBJ whole genome shotgun (WGS) entry which is preliminary data.</text>
</comment>
<accession>A0ABN9SP39</accession>
<protein>
    <submittedName>
        <fullName evidence="1">Uncharacterized protein</fullName>
    </submittedName>
</protein>
<dbReference type="Proteomes" id="UP001189429">
    <property type="component" value="Unassembled WGS sequence"/>
</dbReference>
<dbReference type="EMBL" id="CAUYUJ010012225">
    <property type="protein sequence ID" value="CAK0833508.1"/>
    <property type="molecule type" value="Genomic_DNA"/>
</dbReference>
<evidence type="ECO:0000313" key="2">
    <source>
        <dbReference type="Proteomes" id="UP001189429"/>
    </source>
</evidence>
<proteinExistence type="predicted"/>
<organism evidence="1 2">
    <name type="scientific">Prorocentrum cordatum</name>
    <dbReference type="NCBI Taxonomy" id="2364126"/>
    <lineage>
        <taxon>Eukaryota</taxon>
        <taxon>Sar</taxon>
        <taxon>Alveolata</taxon>
        <taxon>Dinophyceae</taxon>
        <taxon>Prorocentrales</taxon>
        <taxon>Prorocentraceae</taxon>
        <taxon>Prorocentrum</taxon>
    </lineage>
</organism>